<proteinExistence type="predicted"/>
<organism evidence="2 3">
    <name type="scientific">Iris pallida</name>
    <name type="common">Sweet iris</name>
    <dbReference type="NCBI Taxonomy" id="29817"/>
    <lineage>
        <taxon>Eukaryota</taxon>
        <taxon>Viridiplantae</taxon>
        <taxon>Streptophyta</taxon>
        <taxon>Embryophyta</taxon>
        <taxon>Tracheophyta</taxon>
        <taxon>Spermatophyta</taxon>
        <taxon>Magnoliopsida</taxon>
        <taxon>Liliopsida</taxon>
        <taxon>Asparagales</taxon>
        <taxon>Iridaceae</taxon>
        <taxon>Iridoideae</taxon>
        <taxon>Irideae</taxon>
        <taxon>Iris</taxon>
    </lineage>
</organism>
<feature type="region of interest" description="Disordered" evidence="1">
    <location>
        <begin position="33"/>
        <end position="60"/>
    </location>
</feature>
<sequence>MAASSRRPIWSAAALKPRRGRLETMMDSGIQIKRHSSRRTQLGQRQTKAARASRGGDRCSSERLWPLTEHAASSSRSGLDTMDSDDKTIVDSLDTAATLCGRAMGLEAVTPVSKVGLSSDSVISMRWG</sequence>
<keyword evidence="3" id="KW-1185">Reference proteome</keyword>
<reference evidence="2" key="2">
    <citation type="submission" date="2023-04" db="EMBL/GenBank/DDBJ databases">
        <authorList>
            <person name="Bruccoleri R.E."/>
            <person name="Oakeley E.J."/>
            <person name="Faust A.-M."/>
            <person name="Dessus-Babus S."/>
            <person name="Altorfer M."/>
            <person name="Burckhardt D."/>
            <person name="Oertli M."/>
            <person name="Naumann U."/>
            <person name="Petersen F."/>
            <person name="Wong J."/>
        </authorList>
    </citation>
    <scope>NUCLEOTIDE SEQUENCE</scope>
    <source>
        <strain evidence="2">GSM-AAB239-AS_SAM_17_03QT</strain>
        <tissue evidence="2">Leaf</tissue>
    </source>
</reference>
<evidence type="ECO:0000256" key="1">
    <source>
        <dbReference type="SAM" id="MobiDB-lite"/>
    </source>
</evidence>
<accession>A0AAX6IB26</accession>
<comment type="caution">
    <text evidence="2">The sequence shown here is derived from an EMBL/GenBank/DDBJ whole genome shotgun (WGS) entry which is preliminary data.</text>
</comment>
<protein>
    <submittedName>
        <fullName evidence="2">Uncharacterized protein</fullName>
    </submittedName>
</protein>
<gene>
    <name evidence="2" type="ORF">M6B38_265335</name>
</gene>
<evidence type="ECO:0000313" key="2">
    <source>
        <dbReference type="EMBL" id="KAJ6850221.1"/>
    </source>
</evidence>
<dbReference type="Proteomes" id="UP001140949">
    <property type="component" value="Unassembled WGS sequence"/>
</dbReference>
<name>A0AAX6IB26_IRIPA</name>
<evidence type="ECO:0000313" key="3">
    <source>
        <dbReference type="Proteomes" id="UP001140949"/>
    </source>
</evidence>
<reference evidence="2" key="1">
    <citation type="journal article" date="2023" name="GigaByte">
        <title>Genome assembly of the bearded iris, Iris pallida Lam.</title>
        <authorList>
            <person name="Bruccoleri R.E."/>
            <person name="Oakeley E.J."/>
            <person name="Faust A.M.E."/>
            <person name="Altorfer M."/>
            <person name="Dessus-Babus S."/>
            <person name="Burckhardt D."/>
            <person name="Oertli M."/>
            <person name="Naumann U."/>
            <person name="Petersen F."/>
            <person name="Wong J."/>
        </authorList>
    </citation>
    <scope>NUCLEOTIDE SEQUENCE</scope>
    <source>
        <strain evidence="2">GSM-AAB239-AS_SAM_17_03QT</strain>
    </source>
</reference>
<dbReference type="EMBL" id="JANAVB010003198">
    <property type="protein sequence ID" value="KAJ6850221.1"/>
    <property type="molecule type" value="Genomic_DNA"/>
</dbReference>
<dbReference type="AlphaFoldDB" id="A0AAX6IB26"/>